<dbReference type="STRING" id="760192.Halhy_1381"/>
<evidence type="ECO:0000313" key="2">
    <source>
        <dbReference type="Proteomes" id="UP000008461"/>
    </source>
</evidence>
<sequence>MTTQLVLRFDNADDLIRVLLFLKEQGMEDLAFGSNQPRLKRKKDAEKKTWEGVGSINLQDKLNTIPNLRDFAYED</sequence>
<protein>
    <submittedName>
        <fullName evidence="1">Uncharacterized protein</fullName>
    </submittedName>
</protein>
<evidence type="ECO:0000313" key="1">
    <source>
        <dbReference type="EMBL" id="AEE49276.1"/>
    </source>
</evidence>
<reference key="2">
    <citation type="submission" date="2011-04" db="EMBL/GenBank/DDBJ databases">
        <title>Complete sequence of chromosome of Haliscomenobacter hydrossis DSM 1100.</title>
        <authorList>
            <consortium name="US DOE Joint Genome Institute (JGI-PGF)"/>
            <person name="Lucas S."/>
            <person name="Han J."/>
            <person name="Lapidus A."/>
            <person name="Bruce D."/>
            <person name="Goodwin L."/>
            <person name="Pitluck S."/>
            <person name="Peters L."/>
            <person name="Kyrpides N."/>
            <person name="Mavromatis K."/>
            <person name="Ivanova N."/>
            <person name="Ovchinnikova G."/>
            <person name="Pagani I."/>
            <person name="Daligault H."/>
            <person name="Detter J.C."/>
            <person name="Han C."/>
            <person name="Land M."/>
            <person name="Hauser L."/>
            <person name="Markowitz V."/>
            <person name="Cheng J.-F."/>
            <person name="Hugenholtz P."/>
            <person name="Woyke T."/>
            <person name="Wu D."/>
            <person name="Verbarg S."/>
            <person name="Frueling A."/>
            <person name="Brambilla E."/>
            <person name="Klenk H.-P."/>
            <person name="Eisen J.A."/>
        </authorList>
    </citation>
    <scope>NUCLEOTIDE SEQUENCE</scope>
    <source>
        <strain>DSM 1100</strain>
    </source>
</reference>
<dbReference type="HOGENOM" id="CLU_2665998_0_0_10"/>
<dbReference type="KEGG" id="hhy:Halhy_1381"/>
<keyword evidence="2" id="KW-1185">Reference proteome</keyword>
<accession>F4KW88</accession>
<dbReference type="Proteomes" id="UP000008461">
    <property type="component" value="Chromosome"/>
</dbReference>
<dbReference type="AlphaFoldDB" id="F4KW88"/>
<dbReference type="EMBL" id="CP002691">
    <property type="protein sequence ID" value="AEE49276.1"/>
    <property type="molecule type" value="Genomic_DNA"/>
</dbReference>
<gene>
    <name evidence="1" type="ordered locus">Halhy_1381</name>
</gene>
<organism evidence="1 2">
    <name type="scientific">Haliscomenobacter hydrossis (strain ATCC 27775 / DSM 1100 / LMG 10767 / O)</name>
    <dbReference type="NCBI Taxonomy" id="760192"/>
    <lineage>
        <taxon>Bacteria</taxon>
        <taxon>Pseudomonadati</taxon>
        <taxon>Bacteroidota</taxon>
        <taxon>Saprospiria</taxon>
        <taxon>Saprospirales</taxon>
        <taxon>Haliscomenobacteraceae</taxon>
        <taxon>Haliscomenobacter</taxon>
    </lineage>
</organism>
<proteinExistence type="predicted"/>
<dbReference type="RefSeq" id="WP_013763830.1">
    <property type="nucleotide sequence ID" value="NC_015510.1"/>
</dbReference>
<name>F4KW88_HALH1</name>
<reference evidence="1 2" key="1">
    <citation type="journal article" date="2011" name="Stand. Genomic Sci.">
        <title>Complete genome sequence of Haliscomenobacter hydrossis type strain (O).</title>
        <authorList>
            <consortium name="US DOE Joint Genome Institute (JGI-PGF)"/>
            <person name="Daligault H."/>
            <person name="Lapidus A."/>
            <person name="Zeytun A."/>
            <person name="Nolan M."/>
            <person name="Lucas S."/>
            <person name="Del Rio T.G."/>
            <person name="Tice H."/>
            <person name="Cheng J.F."/>
            <person name="Tapia R."/>
            <person name="Han C."/>
            <person name="Goodwin L."/>
            <person name="Pitluck S."/>
            <person name="Liolios K."/>
            <person name="Pagani I."/>
            <person name="Ivanova N."/>
            <person name="Huntemann M."/>
            <person name="Mavromatis K."/>
            <person name="Mikhailova N."/>
            <person name="Pati A."/>
            <person name="Chen A."/>
            <person name="Palaniappan K."/>
            <person name="Land M."/>
            <person name="Hauser L."/>
            <person name="Brambilla E.M."/>
            <person name="Rohde M."/>
            <person name="Verbarg S."/>
            <person name="Goker M."/>
            <person name="Bristow J."/>
            <person name="Eisen J.A."/>
            <person name="Markowitz V."/>
            <person name="Hugenholtz P."/>
            <person name="Kyrpides N.C."/>
            <person name="Klenk H.P."/>
            <person name="Woyke T."/>
        </authorList>
    </citation>
    <scope>NUCLEOTIDE SEQUENCE [LARGE SCALE GENOMIC DNA]</scope>
    <source>
        <strain evidence="2">ATCC 27775 / DSM 1100 / LMG 10767 / O</strain>
    </source>
</reference>